<dbReference type="Pfam" id="PF04203">
    <property type="entry name" value="Sortase"/>
    <property type="match status" value="1"/>
</dbReference>
<feature type="transmembrane region" description="Helical" evidence="4">
    <location>
        <begin position="18"/>
        <end position="39"/>
    </location>
</feature>
<dbReference type="InterPro" id="IPR023365">
    <property type="entry name" value="Sortase_dom-sf"/>
</dbReference>
<dbReference type="NCBIfam" id="TIGR01076">
    <property type="entry name" value="sortase_fam"/>
    <property type="match status" value="1"/>
</dbReference>
<accession>A0A542DBV7</accession>
<name>A0A542DBV7_AMYCI</name>
<keyword evidence="4" id="KW-1133">Transmembrane helix</keyword>
<dbReference type="AlphaFoldDB" id="A0A542DBV7"/>
<dbReference type="SUPFAM" id="SSF63817">
    <property type="entry name" value="Sortase"/>
    <property type="match status" value="1"/>
</dbReference>
<feature type="region of interest" description="Disordered" evidence="3">
    <location>
        <begin position="69"/>
        <end position="90"/>
    </location>
</feature>
<keyword evidence="4" id="KW-0812">Transmembrane</keyword>
<dbReference type="InterPro" id="IPR053465">
    <property type="entry name" value="Sortase_Class_E"/>
</dbReference>
<feature type="active site" description="Acyl-thioester intermediate" evidence="2">
    <location>
        <position position="209"/>
    </location>
</feature>
<protein>
    <submittedName>
        <fullName evidence="5">LPXTG-site transpeptidase (Sortase) family protein</fullName>
    </submittedName>
</protein>
<evidence type="ECO:0000256" key="1">
    <source>
        <dbReference type="ARBA" id="ARBA00022801"/>
    </source>
</evidence>
<reference evidence="5 6" key="1">
    <citation type="submission" date="2019-06" db="EMBL/GenBank/DDBJ databases">
        <title>Sequencing the genomes of 1000 actinobacteria strains.</title>
        <authorList>
            <person name="Klenk H.-P."/>
        </authorList>
    </citation>
    <scope>NUCLEOTIDE SEQUENCE [LARGE SCALE GENOMIC DNA]</scope>
    <source>
        <strain evidence="5 6">DSM 45679</strain>
    </source>
</reference>
<keyword evidence="6" id="KW-1185">Reference proteome</keyword>
<evidence type="ECO:0000313" key="6">
    <source>
        <dbReference type="Proteomes" id="UP000320876"/>
    </source>
</evidence>
<dbReference type="EMBL" id="VFML01000001">
    <property type="protein sequence ID" value="TQJ00560.1"/>
    <property type="molecule type" value="Genomic_DNA"/>
</dbReference>
<dbReference type="CDD" id="cd05830">
    <property type="entry name" value="Sortase_E"/>
    <property type="match status" value="1"/>
</dbReference>
<dbReference type="OrthoDB" id="5242879at2"/>
<evidence type="ECO:0000256" key="3">
    <source>
        <dbReference type="SAM" id="MobiDB-lite"/>
    </source>
</evidence>
<gene>
    <name evidence="5" type="ORF">FB471_0191</name>
</gene>
<feature type="active site" description="Proton donor/acceptor" evidence="2">
    <location>
        <position position="143"/>
    </location>
</feature>
<comment type="caution">
    <text evidence="5">The sequence shown here is derived from an EMBL/GenBank/DDBJ whole genome shotgun (WGS) entry which is preliminary data.</text>
</comment>
<keyword evidence="1" id="KW-0378">Hydrolase</keyword>
<evidence type="ECO:0000313" key="5">
    <source>
        <dbReference type="EMBL" id="TQJ00560.1"/>
    </source>
</evidence>
<evidence type="ECO:0000256" key="4">
    <source>
        <dbReference type="SAM" id="Phobius"/>
    </source>
</evidence>
<dbReference type="Proteomes" id="UP000320876">
    <property type="component" value="Unassembled WGS sequence"/>
</dbReference>
<proteinExistence type="predicted"/>
<organism evidence="5 6">
    <name type="scientific">Amycolatopsis cihanbeyliensis</name>
    <dbReference type="NCBI Taxonomy" id="1128664"/>
    <lineage>
        <taxon>Bacteria</taxon>
        <taxon>Bacillati</taxon>
        <taxon>Actinomycetota</taxon>
        <taxon>Actinomycetes</taxon>
        <taxon>Pseudonocardiales</taxon>
        <taxon>Pseudonocardiaceae</taxon>
        <taxon>Amycolatopsis</taxon>
    </lineage>
</organism>
<dbReference type="InterPro" id="IPR005754">
    <property type="entry name" value="Sortase"/>
</dbReference>
<dbReference type="InterPro" id="IPR042003">
    <property type="entry name" value="Sortase_E"/>
</dbReference>
<keyword evidence="4" id="KW-0472">Membrane</keyword>
<dbReference type="GO" id="GO:0016787">
    <property type="term" value="F:hydrolase activity"/>
    <property type="evidence" value="ECO:0007669"/>
    <property type="project" value="UniProtKB-KW"/>
</dbReference>
<dbReference type="Gene3D" id="2.40.260.10">
    <property type="entry name" value="Sortase"/>
    <property type="match status" value="1"/>
</dbReference>
<dbReference type="NCBIfam" id="NF033747">
    <property type="entry name" value="class_E_sortase"/>
    <property type="match status" value="1"/>
</dbReference>
<sequence length="232" mass="25156">MARNTAALSRRREWTLRVVCSVGEICVTLGIVALLFVAYKTWGQLGELQDAQAELDHALEQQWTGLVAPDPTVDQPAAAPGTTAPRDRVATEGQPLVRLSIPRLGLRWVVTEGTTQQALRSGPGHYRGTQMPGEIGNFAVAGHRIPGVFWDLDELAAGDVIEVEGPRARYTYQVTGTRIVGPNASAELAPLPGQTGAQPTESRLVLTTCNPKWDNYQRLIVEAQLQSETPRG</sequence>
<evidence type="ECO:0000256" key="2">
    <source>
        <dbReference type="PIRSR" id="PIRSR605754-1"/>
    </source>
</evidence>